<dbReference type="AlphaFoldDB" id="A0A3B1BK06"/>
<evidence type="ECO:0000259" key="2">
    <source>
        <dbReference type="Pfam" id="PF09335"/>
    </source>
</evidence>
<feature type="transmembrane region" description="Helical" evidence="1">
    <location>
        <begin position="41"/>
        <end position="65"/>
    </location>
</feature>
<feature type="transmembrane region" description="Helical" evidence="1">
    <location>
        <begin position="114"/>
        <end position="136"/>
    </location>
</feature>
<organism evidence="3">
    <name type="scientific">hydrothermal vent metagenome</name>
    <dbReference type="NCBI Taxonomy" id="652676"/>
    <lineage>
        <taxon>unclassified sequences</taxon>
        <taxon>metagenomes</taxon>
        <taxon>ecological metagenomes</taxon>
    </lineage>
</organism>
<evidence type="ECO:0000256" key="1">
    <source>
        <dbReference type="SAM" id="Phobius"/>
    </source>
</evidence>
<proteinExistence type="predicted"/>
<gene>
    <name evidence="3" type="ORF">MNBD_GAMMA25-2173</name>
</gene>
<keyword evidence="1" id="KW-0812">Transmembrane</keyword>
<evidence type="ECO:0000313" key="3">
    <source>
        <dbReference type="EMBL" id="VAX11758.1"/>
    </source>
</evidence>
<protein>
    <recommendedName>
        <fullName evidence="2">VTT domain-containing protein</fullName>
    </recommendedName>
</protein>
<accession>A0A3B1BK06</accession>
<feature type="domain" description="VTT" evidence="2">
    <location>
        <begin position="37"/>
        <end position="135"/>
    </location>
</feature>
<dbReference type="EMBL" id="UOFY01000075">
    <property type="protein sequence ID" value="VAX11758.1"/>
    <property type="molecule type" value="Genomic_DNA"/>
</dbReference>
<keyword evidence="1" id="KW-1133">Transmembrane helix</keyword>
<dbReference type="PANTHER" id="PTHR42709">
    <property type="entry name" value="ALKALINE PHOSPHATASE LIKE PROTEIN"/>
    <property type="match status" value="1"/>
</dbReference>
<dbReference type="PANTHER" id="PTHR42709:SF4">
    <property type="entry name" value="INNER MEMBRANE PROTEIN YQAA"/>
    <property type="match status" value="1"/>
</dbReference>
<dbReference type="Pfam" id="PF09335">
    <property type="entry name" value="VTT_dom"/>
    <property type="match status" value="1"/>
</dbReference>
<keyword evidence="1" id="KW-0472">Membrane</keyword>
<name>A0A3B1BK06_9ZZZZ</name>
<dbReference type="InterPro" id="IPR032816">
    <property type="entry name" value="VTT_dom"/>
</dbReference>
<sequence length="137" mass="15067">MDSSLWTLFISAFISSTLFPGGSEAVLAYLSASENHSPATLLLVASVGNTLGGLSSWGLGRFVVWKYPLRELKSKHQRTLNHLQRWGTPVLSLSWLPVIGDPLCLVAGWLKMNFFLSLIFIAVGKTLRYAVIIYVIG</sequence>
<reference evidence="3" key="1">
    <citation type="submission" date="2018-06" db="EMBL/GenBank/DDBJ databases">
        <authorList>
            <person name="Zhirakovskaya E."/>
        </authorList>
    </citation>
    <scope>NUCLEOTIDE SEQUENCE</scope>
</reference>
<dbReference type="InterPro" id="IPR051311">
    <property type="entry name" value="DedA_domain"/>
</dbReference>